<keyword evidence="1 4" id="KW-0436">Ligase</keyword>
<dbReference type="RefSeq" id="WP_018301092.1">
    <property type="nucleotide sequence ID" value="NZ_KB902276.1"/>
</dbReference>
<accession>A0A0D0NNW1</accession>
<dbReference type="HAMAP" id="MF_01609">
    <property type="entry name" value="Glu_cys_ligase_2"/>
    <property type="match status" value="1"/>
</dbReference>
<comment type="caution">
    <text evidence="5">The sequence shown here is derived from an EMBL/GenBank/DDBJ whole genome shotgun (WGS) entry which is preliminary data.</text>
</comment>
<reference evidence="5 6" key="1">
    <citation type="submission" date="2013-01" db="EMBL/GenBank/DDBJ databases">
        <authorList>
            <person name="Fiebig A."/>
            <person name="Goeker M."/>
            <person name="Klenk H.-P.P."/>
        </authorList>
    </citation>
    <scope>NUCLEOTIDE SEQUENCE [LARGE SCALE GENOMIC DNA]</scope>
    <source>
        <strain evidence="5 6">DSM 24838</strain>
    </source>
</reference>
<dbReference type="STRING" id="1123501.Wenmar_01545"/>
<evidence type="ECO:0000256" key="1">
    <source>
        <dbReference type="ARBA" id="ARBA00022598"/>
    </source>
</evidence>
<dbReference type="PATRIC" id="fig|1123501.6.peg.1635"/>
<name>A0A0D0NNW1_9RHOB</name>
<dbReference type="AlphaFoldDB" id="A0A0D0NNW1"/>
<dbReference type="NCBIfam" id="NF010039">
    <property type="entry name" value="PRK13515.1"/>
    <property type="match status" value="1"/>
</dbReference>
<dbReference type="InterPro" id="IPR050141">
    <property type="entry name" value="GCL_type2/YbdK_subfam"/>
</dbReference>
<evidence type="ECO:0000256" key="4">
    <source>
        <dbReference type="HAMAP-Rule" id="MF_01609"/>
    </source>
</evidence>
<dbReference type="GO" id="GO:0005524">
    <property type="term" value="F:ATP binding"/>
    <property type="evidence" value="ECO:0007669"/>
    <property type="project" value="UniProtKB-KW"/>
</dbReference>
<comment type="similarity">
    <text evidence="4">Belongs to the glutamate--cysteine ligase type 2 family. YbdK subfamily.</text>
</comment>
<proteinExistence type="inferred from homology"/>
<evidence type="ECO:0000313" key="5">
    <source>
        <dbReference type="EMBL" id="KIQ69975.1"/>
    </source>
</evidence>
<dbReference type="GO" id="GO:0004357">
    <property type="term" value="F:glutamate-cysteine ligase activity"/>
    <property type="evidence" value="ECO:0007669"/>
    <property type="project" value="UniProtKB-EC"/>
</dbReference>
<gene>
    <name evidence="5" type="ORF">Wenmar_01545</name>
</gene>
<evidence type="ECO:0000256" key="2">
    <source>
        <dbReference type="ARBA" id="ARBA00022741"/>
    </source>
</evidence>
<dbReference type="PANTHER" id="PTHR36510:SF1">
    <property type="entry name" value="GLUTAMATE--CYSTEINE LIGASE 2-RELATED"/>
    <property type="match status" value="1"/>
</dbReference>
<comment type="catalytic activity">
    <reaction evidence="4">
        <text>L-cysteine + L-glutamate + ATP = gamma-L-glutamyl-L-cysteine + ADP + phosphate + H(+)</text>
        <dbReference type="Rhea" id="RHEA:13285"/>
        <dbReference type="ChEBI" id="CHEBI:15378"/>
        <dbReference type="ChEBI" id="CHEBI:29985"/>
        <dbReference type="ChEBI" id="CHEBI:30616"/>
        <dbReference type="ChEBI" id="CHEBI:35235"/>
        <dbReference type="ChEBI" id="CHEBI:43474"/>
        <dbReference type="ChEBI" id="CHEBI:58173"/>
        <dbReference type="ChEBI" id="CHEBI:456216"/>
        <dbReference type="EC" id="6.3.2.2"/>
    </reaction>
</comment>
<dbReference type="Gene3D" id="3.30.590.20">
    <property type="match status" value="1"/>
</dbReference>
<dbReference type="NCBIfam" id="TIGR02050">
    <property type="entry name" value="gshA_cyan_rel"/>
    <property type="match status" value="1"/>
</dbReference>
<dbReference type="EC" id="6.3.2.2" evidence="4"/>
<comment type="function">
    <text evidence="4">ATP-dependent carboxylate-amine ligase which exhibits weak glutamate--cysteine ligase activity.</text>
</comment>
<dbReference type="InterPro" id="IPR014746">
    <property type="entry name" value="Gln_synth/guanido_kin_cat_dom"/>
</dbReference>
<dbReference type="InterPro" id="IPR011793">
    <property type="entry name" value="YbdK"/>
</dbReference>
<organism evidence="5 6">
    <name type="scientific">Wenxinia marina DSM 24838</name>
    <dbReference type="NCBI Taxonomy" id="1123501"/>
    <lineage>
        <taxon>Bacteria</taxon>
        <taxon>Pseudomonadati</taxon>
        <taxon>Pseudomonadota</taxon>
        <taxon>Alphaproteobacteria</taxon>
        <taxon>Rhodobacterales</taxon>
        <taxon>Roseobacteraceae</taxon>
        <taxon>Wenxinia</taxon>
    </lineage>
</organism>
<evidence type="ECO:0000256" key="3">
    <source>
        <dbReference type="ARBA" id="ARBA00022840"/>
    </source>
</evidence>
<sequence>MVTEPSFTLGIEEEYLLVDAETLALAEAPPDLMKEAEDELGEQAGPEFLRCQLEVGTKKCADISEAREDLTRLRHAVHRLAGQHGLSPIAASSHPSANWRDQTITKKARYADHARRMQSVAERMLISGMHVHVGLDDDDLRIDLMNQASYFLPHLLALSTSSPYWQGRDSGLNSYRLAVFDNMPRTGLPARFGSWSEYRRAIGLLVNAGEMQDATHIWWDIRPAELFPTLEVRICDICPRLDHAISIAALVQGLMRMLWRLRASNMRWRTYDPFLIMENRWRAQRYGTSEGLIDFGRGAIVSFPQLVEELLELIAPDIESLGSQEEAWRTRDILADGTGADLQRRTYEAAVEDGASHDEALTRVTRALVDVFLPARPDAG</sequence>
<keyword evidence="2 4" id="KW-0547">Nucleotide-binding</keyword>
<evidence type="ECO:0000313" key="6">
    <source>
        <dbReference type="Proteomes" id="UP000035100"/>
    </source>
</evidence>
<keyword evidence="6" id="KW-1185">Reference proteome</keyword>
<dbReference type="eggNOG" id="COG2170">
    <property type="taxonomic scope" value="Bacteria"/>
</dbReference>
<dbReference type="SUPFAM" id="SSF55931">
    <property type="entry name" value="Glutamine synthetase/guanido kinase"/>
    <property type="match status" value="1"/>
</dbReference>
<protein>
    <recommendedName>
        <fullName evidence="4">Putative glutamate--cysteine ligase 2</fullName>
        <ecNumber evidence="4">6.3.2.2</ecNumber>
    </recommendedName>
    <alternativeName>
        <fullName evidence="4">Gamma-glutamylcysteine synthetase 2</fullName>
        <shortName evidence="4">GCS 2</shortName>
        <shortName evidence="4">Gamma-GCS 2</shortName>
    </alternativeName>
</protein>
<dbReference type="InterPro" id="IPR006336">
    <property type="entry name" value="GCS2"/>
</dbReference>
<dbReference type="Proteomes" id="UP000035100">
    <property type="component" value="Unassembled WGS sequence"/>
</dbReference>
<dbReference type="PANTHER" id="PTHR36510">
    <property type="entry name" value="GLUTAMATE--CYSTEINE LIGASE 2-RELATED"/>
    <property type="match status" value="1"/>
</dbReference>
<dbReference type="GO" id="GO:0042398">
    <property type="term" value="P:modified amino acid biosynthetic process"/>
    <property type="evidence" value="ECO:0007669"/>
    <property type="project" value="InterPro"/>
</dbReference>
<dbReference type="Pfam" id="PF04107">
    <property type="entry name" value="GCS2"/>
    <property type="match status" value="1"/>
</dbReference>
<dbReference type="EMBL" id="AONG01000008">
    <property type="protein sequence ID" value="KIQ69975.1"/>
    <property type="molecule type" value="Genomic_DNA"/>
</dbReference>
<keyword evidence="3 4" id="KW-0067">ATP-binding</keyword>